<dbReference type="RefSeq" id="WP_010683395.1">
    <property type="nucleotide sequence ID" value="NZ_CP043538.1"/>
</dbReference>
<dbReference type="InterPro" id="IPR008972">
    <property type="entry name" value="Cupredoxin"/>
</dbReference>
<reference evidence="4 5" key="1">
    <citation type="journal article" date="2012" name="Genet. Mol. Biol.">
        <title>Analysis of 16S rRNA and mxaF genes revealing insights into Methylobacterium niche-specific plant association.</title>
        <authorList>
            <person name="Dourado M.N."/>
            <person name="Andreote F.D."/>
            <person name="Dini-Andreote F."/>
            <person name="Conti R."/>
            <person name="Araujo J.M."/>
            <person name="Araujo W.L."/>
        </authorList>
    </citation>
    <scope>NUCLEOTIDE SEQUENCE [LARGE SCALE GENOMIC DNA]</scope>
    <source>
        <strain evidence="4 5">SR1.6/6</strain>
    </source>
</reference>
<evidence type="ECO:0000259" key="3">
    <source>
        <dbReference type="Pfam" id="PF00127"/>
    </source>
</evidence>
<accession>A0A6B9FGQ5</accession>
<evidence type="ECO:0000256" key="2">
    <source>
        <dbReference type="ARBA" id="ARBA00023008"/>
    </source>
</evidence>
<dbReference type="InterPro" id="IPR000923">
    <property type="entry name" value="BlueCu_1"/>
</dbReference>
<dbReference type="PANTHER" id="PTHR36507">
    <property type="entry name" value="BLL1555 PROTEIN"/>
    <property type="match status" value="1"/>
</dbReference>
<sequence length="125" mass="13380">MYASKLRLSVSSRWSAVIPAALALTAGALCGLLLSGTLSASGIAVSQKGRMFHPGNLTVGRGETITFVNDDSDLLHHVFVESDSFNFDSGDQEPGSRTPITFTERGTFQVLCGIHPKMKLVVRVD</sequence>
<dbReference type="Gene3D" id="2.60.40.420">
    <property type="entry name" value="Cupredoxins - blue copper proteins"/>
    <property type="match status" value="1"/>
</dbReference>
<dbReference type="SUPFAM" id="SSF49503">
    <property type="entry name" value="Cupredoxins"/>
    <property type="match status" value="1"/>
</dbReference>
<organism evidence="4 5">
    <name type="scientific">Methylobacterium mesophilicum SR1.6/6</name>
    <dbReference type="NCBI Taxonomy" id="908290"/>
    <lineage>
        <taxon>Bacteria</taxon>
        <taxon>Pseudomonadati</taxon>
        <taxon>Pseudomonadota</taxon>
        <taxon>Alphaproteobacteria</taxon>
        <taxon>Hyphomicrobiales</taxon>
        <taxon>Methylobacteriaceae</taxon>
        <taxon>Methylobacterium</taxon>
    </lineage>
</organism>
<keyword evidence="2" id="KW-0186">Copper</keyword>
<dbReference type="EMBL" id="CP043538">
    <property type="protein sequence ID" value="QGY01637.1"/>
    <property type="molecule type" value="Genomic_DNA"/>
</dbReference>
<name>A0A6B9FGQ5_9HYPH</name>
<proteinExistence type="predicted"/>
<dbReference type="InterPro" id="IPR052721">
    <property type="entry name" value="ET_Amicyanin"/>
</dbReference>
<evidence type="ECO:0000256" key="1">
    <source>
        <dbReference type="ARBA" id="ARBA00022723"/>
    </source>
</evidence>
<evidence type="ECO:0000313" key="5">
    <source>
        <dbReference type="Proteomes" id="UP000012488"/>
    </source>
</evidence>
<dbReference type="GO" id="GO:0005507">
    <property type="term" value="F:copper ion binding"/>
    <property type="evidence" value="ECO:0007669"/>
    <property type="project" value="InterPro"/>
</dbReference>
<keyword evidence="1" id="KW-0479">Metal-binding</keyword>
<dbReference type="AlphaFoldDB" id="A0A6B9FGQ5"/>
<reference evidence="4 5" key="2">
    <citation type="journal article" date="2013" name="Genome Announc.">
        <title>Draft Genome Sequence of Methylobacterium mesophilicum Strain SR1.6/6, Isolated from Citrus sinensis.</title>
        <authorList>
            <person name="Marinho Almeida D."/>
            <person name="Dini-Andreote F."/>
            <person name="Camargo Neves A.A."/>
            <person name="Juca Ramos R.T."/>
            <person name="Andreote F.D."/>
            <person name="Carneiro A.R."/>
            <person name="Oliveira de Souza Lima A."/>
            <person name="Caracciolo Gomes de Sa P.H."/>
            <person name="Ribeiro Barbosa M.S."/>
            <person name="Araujo W.L."/>
            <person name="Silva A."/>
        </authorList>
    </citation>
    <scope>NUCLEOTIDE SEQUENCE [LARGE SCALE GENOMIC DNA]</scope>
    <source>
        <strain evidence="4 5">SR1.6/6</strain>
    </source>
</reference>
<evidence type="ECO:0000313" key="4">
    <source>
        <dbReference type="EMBL" id="QGY01637.1"/>
    </source>
</evidence>
<dbReference type="Pfam" id="PF00127">
    <property type="entry name" value="Copper-bind"/>
    <property type="match status" value="1"/>
</dbReference>
<feature type="domain" description="Blue (type 1) copper" evidence="3">
    <location>
        <begin position="50"/>
        <end position="123"/>
    </location>
</feature>
<dbReference type="OrthoDB" id="7306926at2"/>
<dbReference type="GO" id="GO:0009055">
    <property type="term" value="F:electron transfer activity"/>
    <property type="evidence" value="ECO:0007669"/>
    <property type="project" value="InterPro"/>
</dbReference>
<gene>
    <name evidence="4" type="ORF">MMSR116_06795</name>
</gene>
<protein>
    <submittedName>
        <fullName evidence="4">Plastocyanin</fullName>
    </submittedName>
</protein>
<dbReference type="Proteomes" id="UP000012488">
    <property type="component" value="Chromosome"/>
</dbReference>
<dbReference type="KEGG" id="mmes:MMSR116_06795"/>
<dbReference type="PANTHER" id="PTHR36507:SF1">
    <property type="entry name" value="BLL1555 PROTEIN"/>
    <property type="match status" value="1"/>
</dbReference>